<evidence type="ECO:0000259" key="2">
    <source>
        <dbReference type="Pfam" id="PF13556"/>
    </source>
</evidence>
<dbReference type="InterPro" id="IPR042070">
    <property type="entry name" value="PucR_C-HTH_sf"/>
</dbReference>
<evidence type="ECO:0000259" key="1">
    <source>
        <dbReference type="Pfam" id="PF05651"/>
    </source>
</evidence>
<dbReference type="InterPro" id="IPR008599">
    <property type="entry name" value="Diacid_rec"/>
</dbReference>
<dbReference type="InterPro" id="IPR025736">
    <property type="entry name" value="PucR_C-HTH_dom"/>
</dbReference>
<dbReference type="FunCoup" id="A0A3G9JWE8">
    <property type="interactions" value="6"/>
</dbReference>
<dbReference type="Pfam" id="PF13556">
    <property type="entry name" value="HTH_30"/>
    <property type="match status" value="1"/>
</dbReference>
<evidence type="ECO:0000313" key="3">
    <source>
        <dbReference type="EMBL" id="BBH27134.1"/>
    </source>
</evidence>
<dbReference type="PANTHER" id="PTHR33744">
    <property type="entry name" value="CARBOHYDRATE DIACID REGULATOR"/>
    <property type="match status" value="1"/>
</dbReference>
<evidence type="ECO:0000313" key="4">
    <source>
        <dbReference type="Proteomes" id="UP000268059"/>
    </source>
</evidence>
<feature type="domain" description="Putative sugar diacid recognition" evidence="1">
    <location>
        <begin position="4"/>
        <end position="129"/>
    </location>
</feature>
<dbReference type="Proteomes" id="UP000268059">
    <property type="component" value="Chromosome"/>
</dbReference>
<dbReference type="RefSeq" id="WP_125119887.1">
    <property type="nucleotide sequence ID" value="NZ_AP019309.1"/>
</dbReference>
<dbReference type="InParanoid" id="A0A3G9JWE8"/>
<sequence length="351" mass="40315">MAISHTLSQQIIDTIHDVCGYNINFINTQGMISASTNPKRIGTYHEIGHQVALTGKTLEVGLDDNFNGAREGINIPIFYHQQIIAVVGITAPPEEARRYAHLAERITALLLHEQELSQVNRSLDLQKRYLIRALTTGEVDNREYFEDSLKHFHLDHEKRYRIMTFLFSQDVNISRMESSLQSLCQRFNQEVYAYMYPKSFIVCIEDDVYAKQLSVMQTFIKQNPALKCGIGQARMLKDAAISYQGSLTALAAIKETQWLCFDDLTIEILLSSLEEAPKKAYKQKILSPLKEEDCAFLRVYYDQQMSLTKTAKALYLHKNTIQQRLNTIASKTHLNPRHFEDAVLFYLALRI</sequence>
<dbReference type="InterPro" id="IPR051448">
    <property type="entry name" value="CdaR-like_regulators"/>
</dbReference>
<name>A0A3G9JWE8_9FIRM</name>
<dbReference type="Gene3D" id="1.10.10.2840">
    <property type="entry name" value="PucR C-terminal helix-turn-helix domain"/>
    <property type="match status" value="1"/>
</dbReference>
<dbReference type="PANTHER" id="PTHR33744:SF16">
    <property type="entry name" value="CARBOHYDRATE DIACID REGULATOR"/>
    <property type="match status" value="1"/>
</dbReference>
<organism evidence="3 4">
    <name type="scientific">Intestinibaculum porci</name>
    <dbReference type="NCBI Taxonomy" id="2487118"/>
    <lineage>
        <taxon>Bacteria</taxon>
        <taxon>Bacillati</taxon>
        <taxon>Bacillota</taxon>
        <taxon>Erysipelotrichia</taxon>
        <taxon>Erysipelotrichales</taxon>
        <taxon>Erysipelotrichaceae</taxon>
        <taxon>Intestinibaculum</taxon>
    </lineage>
</organism>
<dbReference type="AlphaFoldDB" id="A0A3G9JWE8"/>
<feature type="domain" description="PucR C-terminal helix-turn-helix" evidence="2">
    <location>
        <begin position="296"/>
        <end position="351"/>
    </location>
</feature>
<dbReference type="KEGG" id="ebm:SG0102_20680"/>
<keyword evidence="4" id="KW-1185">Reference proteome</keyword>
<gene>
    <name evidence="3" type="ORF">SG0102_20680</name>
</gene>
<accession>A0A3G9JWE8</accession>
<dbReference type="EMBL" id="AP019309">
    <property type="protein sequence ID" value="BBH27134.1"/>
    <property type="molecule type" value="Genomic_DNA"/>
</dbReference>
<dbReference type="OrthoDB" id="212459at2"/>
<reference evidence="3 4" key="1">
    <citation type="submission" date="2018-11" db="EMBL/GenBank/DDBJ databases">
        <title>Novel Erysipelotrichaceae bacterium isolated from small intestine of a swine.</title>
        <authorList>
            <person name="Kim J.S."/>
            <person name="Choe H."/>
            <person name="Lee Y.R."/>
            <person name="Kim K.M."/>
            <person name="Park D.S."/>
        </authorList>
    </citation>
    <scope>NUCLEOTIDE SEQUENCE [LARGE SCALE GENOMIC DNA]</scope>
    <source>
        <strain evidence="3 4">SG0102</strain>
    </source>
</reference>
<proteinExistence type="predicted"/>
<protein>
    <submittedName>
        <fullName evidence="3">PucR family transcriptional regulator</fullName>
    </submittedName>
</protein>
<dbReference type="Pfam" id="PF05651">
    <property type="entry name" value="Diacid_rec"/>
    <property type="match status" value="1"/>
</dbReference>